<reference evidence="15" key="1">
    <citation type="journal article" date="2016" name="BMC Evol. Biol.">
        <title>Heme pathway evolution in kinetoplastid protists.</title>
        <authorList>
            <person name="Cenci U."/>
            <person name="Moog D."/>
            <person name="Curtis B.A."/>
            <person name="Tanifuji G."/>
            <person name="Eme L."/>
            <person name="Lukes J."/>
            <person name="Archibald J.M."/>
        </authorList>
    </citation>
    <scope>NUCLEOTIDE SEQUENCE</scope>
    <source>
        <strain evidence="15">SMB-60</strain>
    </source>
</reference>
<dbReference type="EMBL" id="KU609031">
    <property type="protein sequence ID" value="ANB27677.1"/>
    <property type="molecule type" value="mRNA"/>
</dbReference>
<dbReference type="FunFam" id="3.40.50.970:FF:000003">
    <property type="entry name" value="Transketolase"/>
    <property type="match status" value="1"/>
</dbReference>
<accession>A0A161HS54</accession>
<feature type="binding site" evidence="10">
    <location>
        <position position="272"/>
    </location>
    <ligand>
        <name>substrate</name>
    </ligand>
</feature>
<dbReference type="Pfam" id="PF02779">
    <property type="entry name" value="Transket_pyr"/>
    <property type="match status" value="1"/>
</dbReference>
<feature type="binding site" evidence="10">
    <location>
        <position position="492"/>
    </location>
    <ligand>
        <name>substrate</name>
    </ligand>
</feature>
<keyword evidence="5 12" id="KW-0479">Metal-binding</keyword>
<dbReference type="Gene3D" id="3.40.50.970">
    <property type="match status" value="2"/>
</dbReference>
<proteinExistence type="evidence at transcript level"/>
<evidence type="ECO:0000256" key="12">
    <source>
        <dbReference type="PIRSR" id="PIRSR605478-4"/>
    </source>
</evidence>
<evidence type="ECO:0000256" key="10">
    <source>
        <dbReference type="PIRSR" id="PIRSR605478-2"/>
    </source>
</evidence>
<dbReference type="GO" id="GO:0046872">
    <property type="term" value="F:metal ion binding"/>
    <property type="evidence" value="ECO:0007669"/>
    <property type="project" value="UniProtKB-KW"/>
</dbReference>
<feature type="binding site" evidence="10">
    <location>
        <position position="401"/>
    </location>
    <ligand>
        <name>substrate</name>
    </ligand>
</feature>
<evidence type="ECO:0000256" key="9">
    <source>
        <dbReference type="PIRSR" id="PIRSR605478-1"/>
    </source>
</evidence>
<dbReference type="InterPro" id="IPR029061">
    <property type="entry name" value="THDP-binding"/>
</dbReference>
<evidence type="ECO:0000256" key="1">
    <source>
        <dbReference type="ARBA" id="ARBA00001941"/>
    </source>
</evidence>
<evidence type="ECO:0000256" key="5">
    <source>
        <dbReference type="ARBA" id="ARBA00022723"/>
    </source>
</evidence>
<keyword evidence="7 11" id="KW-0786">Thiamine pyrophosphate</keyword>
<evidence type="ECO:0000259" key="14">
    <source>
        <dbReference type="SMART" id="SM00861"/>
    </source>
</evidence>
<dbReference type="InterPro" id="IPR055152">
    <property type="entry name" value="Transketolase-like_C_2"/>
</dbReference>
<feature type="binding site" evidence="12">
    <location>
        <position position="165"/>
    </location>
    <ligand>
        <name>Mg(2+)</name>
        <dbReference type="ChEBI" id="CHEBI:18420"/>
    </ligand>
</feature>
<evidence type="ECO:0000256" key="8">
    <source>
        <dbReference type="ARBA" id="ARBA00049473"/>
    </source>
</evidence>
<dbReference type="InterPro" id="IPR033247">
    <property type="entry name" value="Transketolase_fam"/>
</dbReference>
<feature type="active site" description="Proton donor" evidence="9">
    <location>
        <position position="430"/>
    </location>
</feature>
<feature type="binding site" evidence="10">
    <location>
        <position position="488"/>
    </location>
    <ligand>
        <name>substrate</name>
    </ligand>
</feature>
<dbReference type="CDD" id="cd02012">
    <property type="entry name" value="TPP_TK"/>
    <property type="match status" value="1"/>
</dbReference>
<comment type="cofactor">
    <cofactor evidence="12">
        <name>Mg(2+)</name>
        <dbReference type="ChEBI" id="CHEBI:18420"/>
    </cofactor>
    <text evidence="12">Binds 1 Mg(2+) ion per subunit. Can also utilize other divalent metal cations, such as Ca(2+), Mn(2+) and Co(2+).</text>
</comment>
<dbReference type="SUPFAM" id="SSF52922">
    <property type="entry name" value="TK C-terminal domain-like"/>
    <property type="match status" value="1"/>
</dbReference>
<dbReference type="Gene3D" id="3.40.50.920">
    <property type="match status" value="1"/>
</dbReference>
<dbReference type="CDD" id="cd07033">
    <property type="entry name" value="TPP_PYR_DXS_TK_like"/>
    <property type="match status" value="1"/>
</dbReference>
<evidence type="ECO:0000256" key="11">
    <source>
        <dbReference type="PIRSR" id="PIRSR605478-3"/>
    </source>
</evidence>
<dbReference type="InterPro" id="IPR005475">
    <property type="entry name" value="Transketolase-like_Pyr-bd"/>
</dbReference>
<organism evidence="15">
    <name type="scientific">Perkinsela sp. SMB-60</name>
    <dbReference type="NCBI Taxonomy" id="1840652"/>
    <lineage>
        <taxon>Eukaryota</taxon>
        <taxon>Discoba</taxon>
        <taxon>Euglenozoa</taxon>
        <taxon>Kinetoplastea</taxon>
        <taxon>Prokinetoplastina</taxon>
        <taxon>Ichthyobodonidae</taxon>
        <taxon>Perkinsela</taxon>
    </lineage>
</organism>
<dbReference type="AlphaFoldDB" id="A0A161HS54"/>
<dbReference type="SUPFAM" id="SSF52518">
    <property type="entry name" value="Thiamin diphosphate-binding fold (THDP-binding)"/>
    <property type="match status" value="2"/>
</dbReference>
<feature type="binding site" evidence="12">
    <location>
        <position position="197"/>
    </location>
    <ligand>
        <name>Mg(2+)</name>
        <dbReference type="ChEBI" id="CHEBI:18420"/>
    </ligand>
</feature>
<feature type="binding site" evidence="11">
    <location>
        <begin position="123"/>
        <end position="125"/>
    </location>
    <ligand>
        <name>thiamine diphosphate</name>
        <dbReference type="ChEBI" id="CHEBI:58937"/>
    </ligand>
</feature>
<feature type="binding site" evidence="11">
    <location>
        <position position="456"/>
    </location>
    <ligand>
        <name>thiamine diphosphate</name>
        <dbReference type="ChEBI" id="CHEBI:58937"/>
    </ligand>
</feature>
<dbReference type="Pfam" id="PF22613">
    <property type="entry name" value="Transketolase_C_1"/>
    <property type="match status" value="1"/>
</dbReference>
<dbReference type="InterPro" id="IPR049557">
    <property type="entry name" value="Transketolase_CS"/>
</dbReference>
<dbReference type="PANTHER" id="PTHR43522">
    <property type="entry name" value="TRANSKETOLASE"/>
    <property type="match status" value="1"/>
</dbReference>
<keyword evidence="4" id="KW-0808">Transferase</keyword>
<feature type="domain" description="Transketolase-like pyrimidine-binding" evidence="14">
    <location>
        <begin position="371"/>
        <end position="544"/>
    </location>
</feature>
<feature type="binding site" evidence="10">
    <location>
        <position position="374"/>
    </location>
    <ligand>
        <name>substrate</name>
    </ligand>
</feature>
<dbReference type="GO" id="GO:0005829">
    <property type="term" value="C:cytosol"/>
    <property type="evidence" value="ECO:0007669"/>
    <property type="project" value="TreeGrafter"/>
</dbReference>
<dbReference type="GO" id="GO:0004802">
    <property type="term" value="F:transketolase activity"/>
    <property type="evidence" value="ECO:0007669"/>
    <property type="project" value="UniProtKB-EC"/>
</dbReference>
<dbReference type="NCBIfam" id="TIGR00232">
    <property type="entry name" value="tktlase_bact"/>
    <property type="match status" value="1"/>
</dbReference>
<feature type="binding site" evidence="10">
    <location>
        <position position="480"/>
    </location>
    <ligand>
        <name>substrate</name>
    </ligand>
</feature>
<evidence type="ECO:0000313" key="15">
    <source>
        <dbReference type="EMBL" id="ANB27677.1"/>
    </source>
</evidence>
<feature type="binding site" evidence="12">
    <location>
        <position position="195"/>
    </location>
    <ligand>
        <name>Mg(2+)</name>
        <dbReference type="ChEBI" id="CHEBI:18420"/>
    </ligand>
</feature>
<comment type="cofactor">
    <cofactor evidence="11">
        <name>thiamine diphosphate</name>
        <dbReference type="ChEBI" id="CHEBI:58937"/>
    </cofactor>
    <text evidence="11">Binds 1 thiamine pyrophosphate per subunit. During the reaction, the substrate forms a covalent intermediate with the cofactor.</text>
</comment>
<dbReference type="PANTHER" id="PTHR43522:SF2">
    <property type="entry name" value="TRANSKETOLASE 1-RELATED"/>
    <property type="match status" value="1"/>
</dbReference>
<feature type="binding site" evidence="10">
    <location>
        <position position="34"/>
    </location>
    <ligand>
        <name>substrate</name>
    </ligand>
</feature>
<dbReference type="PROSITE" id="PS00801">
    <property type="entry name" value="TRANSKETOLASE_1"/>
    <property type="match status" value="1"/>
</dbReference>
<keyword evidence="6 12" id="KW-0460">Magnesium</keyword>
<feature type="binding site" evidence="11">
    <location>
        <position position="166"/>
    </location>
    <ligand>
        <name>thiamine diphosphate</name>
        <dbReference type="ChEBI" id="CHEBI:58937"/>
    </ligand>
</feature>
<dbReference type="EC" id="2.2.1.1" evidence="3"/>
<evidence type="ECO:0000256" key="2">
    <source>
        <dbReference type="ARBA" id="ARBA00007131"/>
    </source>
</evidence>
<evidence type="ECO:0000256" key="4">
    <source>
        <dbReference type="ARBA" id="ARBA00022679"/>
    </source>
</evidence>
<name>A0A161HS54_9EUGL</name>
<evidence type="ECO:0000256" key="3">
    <source>
        <dbReference type="ARBA" id="ARBA00013152"/>
    </source>
</evidence>
<protein>
    <recommendedName>
        <fullName evidence="3">transketolase</fullName>
        <ecNumber evidence="3">2.2.1.1</ecNumber>
    </recommendedName>
</protein>
<comment type="similarity">
    <text evidence="2">Belongs to the transketolase family.</text>
</comment>
<feature type="binding site" evidence="10">
    <location>
        <position position="539"/>
    </location>
    <ligand>
        <name>substrate</name>
    </ligand>
</feature>
<evidence type="ECO:0000256" key="7">
    <source>
        <dbReference type="ARBA" id="ARBA00023052"/>
    </source>
</evidence>
<dbReference type="Pfam" id="PF00456">
    <property type="entry name" value="Transketolase_N"/>
    <property type="match status" value="1"/>
</dbReference>
<feature type="binding site" evidence="11">
    <location>
        <position position="74"/>
    </location>
    <ligand>
        <name>thiamine diphosphate</name>
        <dbReference type="ChEBI" id="CHEBI:58937"/>
    </ligand>
</feature>
<dbReference type="FunFam" id="3.40.50.970:FF:000004">
    <property type="entry name" value="Transketolase"/>
    <property type="match status" value="1"/>
</dbReference>
<comment type="catalytic activity">
    <reaction evidence="8">
        <text>D-sedoheptulose 7-phosphate + D-glyceraldehyde 3-phosphate = aldehydo-D-ribose 5-phosphate + D-xylulose 5-phosphate</text>
        <dbReference type="Rhea" id="RHEA:10508"/>
        <dbReference type="ChEBI" id="CHEBI:57483"/>
        <dbReference type="ChEBI" id="CHEBI:57737"/>
        <dbReference type="ChEBI" id="CHEBI:58273"/>
        <dbReference type="ChEBI" id="CHEBI:59776"/>
        <dbReference type="EC" id="2.2.1.1"/>
    </reaction>
</comment>
<dbReference type="GO" id="GO:0006098">
    <property type="term" value="P:pentose-phosphate shunt"/>
    <property type="evidence" value="ECO:0007669"/>
    <property type="project" value="TreeGrafter"/>
</dbReference>
<feature type="binding site" evidence="11">
    <location>
        <position position="195"/>
    </location>
    <ligand>
        <name>thiamine diphosphate</name>
        <dbReference type="ChEBI" id="CHEBI:58937"/>
    </ligand>
</feature>
<sequence length="700" mass="76513">MSALSEIPREDFAFYINHLRALSVDCVQAANSGHPGMPLGMAPCAYMLFAHTLKFDASSPDWFDRDRFVLSNGHGCTLLYSLLHMCGFDQLSLSQLSKFRKLGSCTPGHPERGVTAGVEVTTGPLGQGLANAVGMAIAETHLASRLNIKGEDELIDHHTFVFCGDGCLMEGIGQEALSLAGHLGLDKLVVIYDDNQISIDGSTSLSFTEDSQSKYASMGFDVYAIENGDSDYSKIQEVLLRAKHARNKRPKFIALRTTIGFGSEVAGSAKVHGAPLGPEGVRLLKKNLNIKEEYLDKPFSVPQEAYAPYHLAAMKGKAENARWQEVLERYKTLYRNSQCHERKLFEYVFMNANTMSFIDAIDSSILPKEPIASRKASEIVLGKLIEMSPFLIGGSADLSGSNLTIVGEMKKCSFQKDSPQGRYIHYGVREHAMAGIANGIVAHGGLIPYCGTFLNFIGYCLGAVRLSALSHLGVVYVATHDSIGLGEDGPTHQPTEISAVLRAMPNLLLLRPADSRETLECWKIALQERSTPSVLCLSRHALPSLPSCIEDRVIIEGVSKGGYTLCTKGKLSMKPSIVLLSTGSEVHLCLQAADELIRNNYLESLSVVSMPCLEKFRLQSSDYQITVLPDGIPVLAVEAWTSQCWAEFAHAVIGIDKFGCSAPQTDCYKLFGVTVDNIVKKSVELLKKFQYERAPSKKLL</sequence>
<feature type="binding site" evidence="11">
    <location>
        <position position="272"/>
    </location>
    <ligand>
        <name>thiamine diphosphate</name>
        <dbReference type="ChEBI" id="CHEBI:58937"/>
    </ligand>
</feature>
<evidence type="ECO:0000256" key="13">
    <source>
        <dbReference type="PIRSR" id="PIRSR605478-5"/>
    </source>
</evidence>
<feature type="site" description="Important for catalytic activity" evidence="13">
    <location>
        <position position="34"/>
    </location>
</feature>
<dbReference type="InterPro" id="IPR005478">
    <property type="entry name" value="Transketolase_bac-like"/>
</dbReference>
<dbReference type="InterPro" id="IPR005474">
    <property type="entry name" value="Transketolase_N"/>
</dbReference>
<comment type="cofactor">
    <cofactor evidence="1">
        <name>Co(2+)</name>
        <dbReference type="ChEBI" id="CHEBI:48828"/>
    </cofactor>
</comment>
<dbReference type="InterPro" id="IPR009014">
    <property type="entry name" value="Transketo_C/PFOR_II"/>
</dbReference>
<evidence type="ECO:0000256" key="6">
    <source>
        <dbReference type="ARBA" id="ARBA00022842"/>
    </source>
</evidence>
<dbReference type="SMART" id="SM00861">
    <property type="entry name" value="Transket_pyr"/>
    <property type="match status" value="1"/>
</dbReference>
<feature type="site" description="Important for catalytic activity" evidence="13">
    <location>
        <position position="272"/>
    </location>
</feature>